<protein>
    <submittedName>
        <fullName evidence="2">Uncharacterized protein</fullName>
    </submittedName>
</protein>
<dbReference type="AlphaFoldDB" id="A0A5C8Z201"/>
<keyword evidence="3" id="KW-1185">Reference proteome</keyword>
<gene>
    <name evidence="2" type="ORF">FMM08_22265</name>
</gene>
<keyword evidence="1" id="KW-0732">Signal</keyword>
<comment type="caution">
    <text evidence="2">The sequence shown here is derived from an EMBL/GenBank/DDBJ whole genome shotgun (WGS) entry which is preliminary data.</text>
</comment>
<organism evidence="2 3">
    <name type="scientific">Quadrisphaera setariae</name>
    <dbReference type="NCBI Taxonomy" id="2593304"/>
    <lineage>
        <taxon>Bacteria</taxon>
        <taxon>Bacillati</taxon>
        <taxon>Actinomycetota</taxon>
        <taxon>Actinomycetes</taxon>
        <taxon>Kineosporiales</taxon>
        <taxon>Kineosporiaceae</taxon>
        <taxon>Quadrisphaera</taxon>
    </lineage>
</organism>
<reference evidence="2 3" key="1">
    <citation type="submission" date="2019-07" db="EMBL/GenBank/DDBJ databases">
        <title>Quadrisphaera sp. strain DD2A genome sequencing and assembly.</title>
        <authorList>
            <person name="Kim I."/>
        </authorList>
    </citation>
    <scope>NUCLEOTIDE SEQUENCE [LARGE SCALE GENOMIC DNA]</scope>
    <source>
        <strain evidence="2 3">DD2A</strain>
    </source>
</reference>
<dbReference type="OrthoDB" id="5124087at2"/>
<evidence type="ECO:0000313" key="3">
    <source>
        <dbReference type="Proteomes" id="UP000321234"/>
    </source>
</evidence>
<evidence type="ECO:0000313" key="2">
    <source>
        <dbReference type="EMBL" id="TXR51577.1"/>
    </source>
</evidence>
<sequence length="249" mass="25569">MAHMRSSLRVAMSAAFAAAVIAGSVSPAMASSASASSAAGGSVASAPLDGEKDVRQWMSDNGISAATQDGLIAKMKAGKALDATTGAAPVSTTTNVANGFKTTRSVYADGSVSIIQVEQPKATSGGISPQASVDGCSVNSGSGYSTYRGCVVRGANPIVSASFRTDFQILKGTYDKISFAGYPDITTRAASWDNLDLQKIRMTESPNGDAQVALVAKITQSAGGQTLRQYQGKLIFFLGKDKYSVTNAL</sequence>
<name>A0A5C8Z201_9ACTN</name>
<accession>A0A5C8Z201</accession>
<feature type="signal peptide" evidence="1">
    <location>
        <begin position="1"/>
        <end position="30"/>
    </location>
</feature>
<dbReference type="EMBL" id="VKAC01000021">
    <property type="protein sequence ID" value="TXR51577.1"/>
    <property type="molecule type" value="Genomic_DNA"/>
</dbReference>
<feature type="chain" id="PRO_5022871698" evidence="1">
    <location>
        <begin position="31"/>
        <end position="249"/>
    </location>
</feature>
<dbReference type="RefSeq" id="WP_147928552.1">
    <property type="nucleotide sequence ID" value="NZ_VKAC01000021.1"/>
</dbReference>
<proteinExistence type="predicted"/>
<dbReference type="Proteomes" id="UP000321234">
    <property type="component" value="Unassembled WGS sequence"/>
</dbReference>
<evidence type="ECO:0000256" key="1">
    <source>
        <dbReference type="SAM" id="SignalP"/>
    </source>
</evidence>